<evidence type="ECO:0000256" key="1">
    <source>
        <dbReference type="ARBA" id="ARBA00000832"/>
    </source>
</evidence>
<dbReference type="UniPathway" id="UPA00115">
    <property type="reaction ID" value="UER00409"/>
</dbReference>
<gene>
    <name evidence="8" type="primary">pgl</name>
    <name evidence="10" type="ORF">A4G28_24915</name>
</gene>
<proteinExistence type="inferred from homology"/>
<dbReference type="Pfam" id="PF01182">
    <property type="entry name" value="Glucosamine_iso"/>
    <property type="match status" value="1"/>
</dbReference>
<dbReference type="PANTHER" id="PTHR11054:SF0">
    <property type="entry name" value="6-PHOSPHOGLUCONOLACTONASE"/>
    <property type="match status" value="1"/>
</dbReference>
<dbReference type="GO" id="GO:0017057">
    <property type="term" value="F:6-phosphogluconolactonase activity"/>
    <property type="evidence" value="ECO:0007669"/>
    <property type="project" value="UniProtKB-UniRule"/>
</dbReference>
<keyword evidence="7 8" id="KW-0378">Hydrolase</keyword>
<dbReference type="CDD" id="cd01400">
    <property type="entry name" value="6PGL"/>
    <property type="match status" value="1"/>
</dbReference>
<feature type="domain" description="Glucosamine/galactosamine-6-phosphate isomerase" evidence="9">
    <location>
        <begin position="10"/>
        <end position="235"/>
    </location>
</feature>
<dbReference type="FunFam" id="3.40.50.1360:FF:000005">
    <property type="entry name" value="6-phosphogluconolactonase"/>
    <property type="match status" value="1"/>
</dbReference>
<name>A0A164AP19_9MYCO</name>
<dbReference type="InterPro" id="IPR037171">
    <property type="entry name" value="NagB/RpiA_transferase-like"/>
</dbReference>
<sequence>MSLDVQTFPDSEILVEAAGQRLIRAIDNAVAARGQALIVLTGGGNGIGLLRYLRMSEPRIDWSKVHLFWGDERYVSEDYEERNDKQAREALLDHIDIPTNQVHPMAASDGEFGSDLDAAALAYEQVLAANAAPGERAPNFDVHLLGMGPEGHVNSLFPHTAAVRETTRLVVPVDDSPKPPPQRLTLTLPAIQRSREVWLIVSGRAKADAVAAAISGADPVTVPAAGAVGRENTVWLLDEAAAARLSR</sequence>
<protein>
    <recommendedName>
        <fullName evidence="6 8">6-phosphogluconolactonase</fullName>
        <shortName evidence="8">6PGL</shortName>
        <ecNumber evidence="5 8">3.1.1.31</ecNumber>
    </recommendedName>
</protein>
<evidence type="ECO:0000256" key="4">
    <source>
        <dbReference type="ARBA" id="ARBA00010662"/>
    </source>
</evidence>
<dbReference type="Gene3D" id="3.40.50.1360">
    <property type="match status" value="1"/>
</dbReference>
<dbReference type="GO" id="GO:0005975">
    <property type="term" value="P:carbohydrate metabolic process"/>
    <property type="evidence" value="ECO:0007669"/>
    <property type="project" value="UniProtKB-UniRule"/>
</dbReference>
<evidence type="ECO:0000259" key="9">
    <source>
        <dbReference type="Pfam" id="PF01182"/>
    </source>
</evidence>
<dbReference type="InterPro" id="IPR005900">
    <property type="entry name" value="6-phosphogluconolactonase_DevB"/>
</dbReference>
<comment type="caution">
    <text evidence="10">The sequence shown here is derived from an EMBL/GenBank/DDBJ whole genome shotgun (WGS) entry which is preliminary data.</text>
</comment>
<evidence type="ECO:0000256" key="2">
    <source>
        <dbReference type="ARBA" id="ARBA00002681"/>
    </source>
</evidence>
<dbReference type="GO" id="GO:0006098">
    <property type="term" value="P:pentose-phosphate shunt"/>
    <property type="evidence" value="ECO:0007669"/>
    <property type="project" value="UniProtKB-UniPathway"/>
</dbReference>
<evidence type="ECO:0000256" key="3">
    <source>
        <dbReference type="ARBA" id="ARBA00004961"/>
    </source>
</evidence>
<dbReference type="InterPro" id="IPR006148">
    <property type="entry name" value="Glc/Gal-6P_isomerase"/>
</dbReference>
<dbReference type="SUPFAM" id="SSF100950">
    <property type="entry name" value="NagB/RpiA/CoA transferase-like"/>
    <property type="match status" value="1"/>
</dbReference>
<evidence type="ECO:0000256" key="8">
    <source>
        <dbReference type="RuleBase" id="RU365095"/>
    </source>
</evidence>
<organism evidence="10 11">
    <name type="scientific">Mycobacterium ostraviense</name>
    <dbReference type="NCBI Taxonomy" id="2738409"/>
    <lineage>
        <taxon>Bacteria</taxon>
        <taxon>Bacillati</taxon>
        <taxon>Actinomycetota</taxon>
        <taxon>Actinomycetes</taxon>
        <taxon>Mycobacteriales</taxon>
        <taxon>Mycobacteriaceae</taxon>
        <taxon>Mycobacterium</taxon>
    </lineage>
</organism>
<dbReference type="PANTHER" id="PTHR11054">
    <property type="entry name" value="6-PHOSPHOGLUCONOLACTONASE"/>
    <property type="match status" value="1"/>
</dbReference>
<dbReference type="NCBIfam" id="TIGR01198">
    <property type="entry name" value="pgl"/>
    <property type="match status" value="1"/>
</dbReference>
<dbReference type="EMBL" id="LWCI01000104">
    <property type="protein sequence ID" value="KZS62671.1"/>
    <property type="molecule type" value="Genomic_DNA"/>
</dbReference>
<reference evidence="11" key="1">
    <citation type="submission" date="2016-04" db="EMBL/GenBank/DDBJ databases">
        <authorList>
            <person name="Strapagiel D."/>
            <person name="Borowka P."/>
            <person name="Marciniak B."/>
            <person name="Bakula Z."/>
            <person name="Van Ingen J."/>
            <person name="Safianowska A."/>
            <person name="Dziadek J."/>
            <person name="Jagielski T."/>
        </authorList>
    </citation>
    <scope>NUCLEOTIDE SEQUENCE [LARGE SCALE GENOMIC DNA]</scope>
    <source>
        <strain evidence="11">1010001458</strain>
    </source>
</reference>
<keyword evidence="11" id="KW-1185">Reference proteome</keyword>
<dbReference type="RefSeq" id="WP_075510584.1">
    <property type="nucleotide sequence ID" value="NZ_CP089224.1"/>
</dbReference>
<evidence type="ECO:0000256" key="7">
    <source>
        <dbReference type="ARBA" id="ARBA00022801"/>
    </source>
</evidence>
<evidence type="ECO:0000313" key="11">
    <source>
        <dbReference type="Proteomes" id="UP000077342"/>
    </source>
</evidence>
<comment type="function">
    <text evidence="2 8">Hydrolysis of 6-phosphogluconolactone to 6-phosphogluconate.</text>
</comment>
<evidence type="ECO:0000256" key="6">
    <source>
        <dbReference type="ARBA" id="ARBA00020337"/>
    </source>
</evidence>
<evidence type="ECO:0000256" key="5">
    <source>
        <dbReference type="ARBA" id="ARBA00013198"/>
    </source>
</evidence>
<accession>A0A164AP19</accession>
<dbReference type="Proteomes" id="UP000077342">
    <property type="component" value="Unassembled WGS sequence"/>
</dbReference>
<comment type="pathway">
    <text evidence="3 8">Carbohydrate degradation; pentose phosphate pathway; D-ribulose 5-phosphate from D-glucose 6-phosphate (oxidative stage): step 2/3.</text>
</comment>
<comment type="catalytic activity">
    <reaction evidence="1 8">
        <text>6-phospho-D-glucono-1,5-lactone + H2O = 6-phospho-D-gluconate + H(+)</text>
        <dbReference type="Rhea" id="RHEA:12556"/>
        <dbReference type="ChEBI" id="CHEBI:15377"/>
        <dbReference type="ChEBI" id="CHEBI:15378"/>
        <dbReference type="ChEBI" id="CHEBI:57955"/>
        <dbReference type="ChEBI" id="CHEBI:58759"/>
        <dbReference type="EC" id="3.1.1.31"/>
    </reaction>
</comment>
<evidence type="ECO:0000313" key="10">
    <source>
        <dbReference type="EMBL" id="KZS62671.1"/>
    </source>
</evidence>
<dbReference type="EC" id="3.1.1.31" evidence="5 8"/>
<dbReference type="InterPro" id="IPR039104">
    <property type="entry name" value="6PGL"/>
</dbReference>
<dbReference type="AlphaFoldDB" id="A0A164AP19"/>
<comment type="similarity">
    <text evidence="4 8">Belongs to the glucosamine/galactosamine-6-phosphate isomerase family. 6-phosphogluconolactonase subfamily.</text>
</comment>